<dbReference type="Proteomes" id="UP001195769">
    <property type="component" value="Unassembled WGS sequence"/>
</dbReference>
<protein>
    <submittedName>
        <fullName evidence="2">Uncharacterized protein</fullName>
    </submittedName>
</protein>
<evidence type="ECO:0000313" key="2">
    <source>
        <dbReference type="EMBL" id="KAG1896300.1"/>
    </source>
</evidence>
<proteinExistence type="predicted"/>
<dbReference type="AlphaFoldDB" id="A0AAD4DYN0"/>
<organism evidence="2 3">
    <name type="scientific">Suillus fuscotomentosus</name>
    <dbReference type="NCBI Taxonomy" id="1912939"/>
    <lineage>
        <taxon>Eukaryota</taxon>
        <taxon>Fungi</taxon>
        <taxon>Dikarya</taxon>
        <taxon>Basidiomycota</taxon>
        <taxon>Agaricomycotina</taxon>
        <taxon>Agaricomycetes</taxon>
        <taxon>Agaricomycetidae</taxon>
        <taxon>Boletales</taxon>
        <taxon>Suillineae</taxon>
        <taxon>Suillaceae</taxon>
        <taxon>Suillus</taxon>
    </lineage>
</organism>
<evidence type="ECO:0000313" key="3">
    <source>
        <dbReference type="Proteomes" id="UP001195769"/>
    </source>
</evidence>
<reference evidence="2" key="1">
    <citation type="journal article" date="2020" name="New Phytol.">
        <title>Comparative genomics reveals dynamic genome evolution in host specialist ectomycorrhizal fungi.</title>
        <authorList>
            <person name="Lofgren L.A."/>
            <person name="Nguyen N.H."/>
            <person name="Vilgalys R."/>
            <person name="Ruytinx J."/>
            <person name="Liao H.L."/>
            <person name="Branco S."/>
            <person name="Kuo A."/>
            <person name="LaButti K."/>
            <person name="Lipzen A."/>
            <person name="Andreopoulos W."/>
            <person name="Pangilinan J."/>
            <person name="Riley R."/>
            <person name="Hundley H."/>
            <person name="Na H."/>
            <person name="Barry K."/>
            <person name="Grigoriev I.V."/>
            <person name="Stajich J.E."/>
            <person name="Kennedy P.G."/>
        </authorList>
    </citation>
    <scope>NUCLEOTIDE SEQUENCE</scope>
    <source>
        <strain evidence="2">FC203</strain>
    </source>
</reference>
<dbReference type="GeneID" id="64662012"/>
<accession>A0AAD4DYN0</accession>
<feature type="region of interest" description="Disordered" evidence="1">
    <location>
        <begin position="1"/>
        <end position="52"/>
    </location>
</feature>
<sequence length="289" mass="32503">MPPRKKARCTSPTQSLSPHNLRMRKVTNTAPEDTDTSQRRSKWSTRGVGGHVAQLKKAGEILMAPARQWKGRGTVKISDSEVNPMAPSQQLKKGKKKADTNSLPRPVEDDGSQSNTQHCQLFLRVAGPDDRFGFKSSSTDKQDPREATQPIGCSSKKAVGESLEREVRKDRMWNLDERDESENDTDEQDHNDQPSEDEDSLLQDTQEAPVDHMALYGDEDDEDRDTHMDPDQGDFDSPPIYMKLARSLISIHPVRDLITSPSNEHALLPLPGAWPLDMRLTEHNLNKPH</sequence>
<keyword evidence="3" id="KW-1185">Reference proteome</keyword>
<feature type="compositionally biased region" description="Acidic residues" evidence="1">
    <location>
        <begin position="177"/>
        <end position="187"/>
    </location>
</feature>
<evidence type="ECO:0000256" key="1">
    <source>
        <dbReference type="SAM" id="MobiDB-lite"/>
    </source>
</evidence>
<feature type="region of interest" description="Disordered" evidence="1">
    <location>
        <begin position="65"/>
        <end position="236"/>
    </location>
</feature>
<feature type="compositionally biased region" description="Basic and acidic residues" evidence="1">
    <location>
        <begin position="127"/>
        <end position="146"/>
    </location>
</feature>
<dbReference type="EMBL" id="JABBWK010000057">
    <property type="protein sequence ID" value="KAG1896300.1"/>
    <property type="molecule type" value="Genomic_DNA"/>
</dbReference>
<feature type="compositionally biased region" description="Basic and acidic residues" evidence="1">
    <location>
        <begin position="158"/>
        <end position="176"/>
    </location>
</feature>
<gene>
    <name evidence="2" type="ORF">F5891DRAFT_1193325</name>
</gene>
<comment type="caution">
    <text evidence="2">The sequence shown here is derived from an EMBL/GenBank/DDBJ whole genome shotgun (WGS) entry which is preliminary data.</text>
</comment>
<dbReference type="RefSeq" id="XP_041221876.1">
    <property type="nucleotide sequence ID" value="XM_041367714.1"/>
</dbReference>
<name>A0AAD4DYN0_9AGAM</name>